<accession>A0A0C9LU88</accession>
<protein>
    <submittedName>
        <fullName evidence="1">Uncharacterized protein</fullName>
    </submittedName>
</protein>
<sequence length="85" mass="9269">MQVSIGWSLAAYGCSFEDTVRLVDLGDLSAIVNLTIRVNALTNSVEAMNVMKTKGLFISVCQITLVVLLDHKVVLGELFEGRGFH</sequence>
<evidence type="ECO:0000313" key="1">
    <source>
        <dbReference type="EMBL" id="GAN04600.1"/>
    </source>
</evidence>
<organism evidence="1">
    <name type="scientific">Mucor ambiguus</name>
    <dbReference type="NCBI Taxonomy" id="91626"/>
    <lineage>
        <taxon>Eukaryota</taxon>
        <taxon>Fungi</taxon>
        <taxon>Fungi incertae sedis</taxon>
        <taxon>Mucoromycota</taxon>
        <taxon>Mucoromycotina</taxon>
        <taxon>Mucoromycetes</taxon>
        <taxon>Mucorales</taxon>
        <taxon>Mucorineae</taxon>
        <taxon>Mucoraceae</taxon>
        <taxon>Mucor</taxon>
    </lineage>
</organism>
<evidence type="ECO:0000313" key="2">
    <source>
        <dbReference type="Proteomes" id="UP000053815"/>
    </source>
</evidence>
<gene>
    <name evidence="1" type="ORF">MAM1_0068c04061</name>
</gene>
<dbReference type="AlphaFoldDB" id="A0A0C9LU88"/>
<dbReference type="Proteomes" id="UP000053815">
    <property type="component" value="Unassembled WGS sequence"/>
</dbReference>
<name>A0A0C9LU88_9FUNG</name>
<reference evidence="1" key="1">
    <citation type="submission" date="2014-09" db="EMBL/GenBank/DDBJ databases">
        <title>Draft genome sequence of an oleaginous Mucoromycotina fungus Mucor ambiguus NBRC6742.</title>
        <authorList>
            <person name="Takeda I."/>
            <person name="Yamane N."/>
            <person name="Morita T."/>
            <person name="Tamano K."/>
            <person name="Machida M."/>
            <person name="Baker S."/>
            <person name="Koike H."/>
        </authorList>
    </citation>
    <scope>NUCLEOTIDE SEQUENCE</scope>
    <source>
        <strain evidence="1">NBRC 6742</strain>
    </source>
</reference>
<dbReference type="EMBL" id="DF836357">
    <property type="protein sequence ID" value="GAN04600.1"/>
    <property type="molecule type" value="Genomic_DNA"/>
</dbReference>
<proteinExistence type="predicted"/>
<keyword evidence="2" id="KW-1185">Reference proteome</keyword>